<name>A0A544W8I9_9MYCO</name>
<keyword evidence="10" id="KW-1185">Reference proteome</keyword>
<dbReference type="InterPro" id="IPR036388">
    <property type="entry name" value="WH-like_DNA-bd_sf"/>
</dbReference>
<keyword evidence="3" id="KW-0238">DNA-binding</keyword>
<dbReference type="InterPro" id="IPR036390">
    <property type="entry name" value="WH_DNA-bd_sf"/>
</dbReference>
<dbReference type="SUPFAM" id="SSF46785">
    <property type="entry name" value="Winged helix' DNA-binding domain"/>
    <property type="match status" value="1"/>
</dbReference>
<comment type="caution">
    <text evidence="9">The sequence shown here is derived from an EMBL/GenBank/DDBJ whole genome shotgun (WGS) entry which is preliminary data.</text>
</comment>
<sequence>MDITLTTLRVIREVAERGSFTAAAVALGYTQSAISRQVAAAEHEVGVQLFDRITGGVRLTAAGQVLLRQGVIALDALDEAQRELTGATVDVQRVRLGVFAAAGSALLPRALSLLHRQHPEIEVTSREGSTPSLVRALRAGSIDLAILTSRAPHRSPDQEDPPLHVETLLDVRLALAVPLNGKFGGRVSVAASELADERWIASPSSVAEPLLGVWPGLPGRPKVRHTSRDWLTKLELVAAGAGITTVPGGLLPYVPEGVHFTHLEGVAEEVRRVSVARLPGRRGDAVRAVADVLKMVAGQLLRS</sequence>
<comment type="similarity">
    <text evidence="1">Belongs to the LysR transcriptional regulatory family.</text>
</comment>
<evidence type="ECO:0000256" key="2">
    <source>
        <dbReference type="ARBA" id="ARBA00023015"/>
    </source>
</evidence>
<feature type="domain" description="HTH lysR-type" evidence="8">
    <location>
        <begin position="1"/>
        <end position="60"/>
    </location>
</feature>
<dbReference type="InterPro" id="IPR000847">
    <property type="entry name" value="LysR_HTH_N"/>
</dbReference>
<dbReference type="SUPFAM" id="SSF53850">
    <property type="entry name" value="Periplasmic binding protein-like II"/>
    <property type="match status" value="1"/>
</dbReference>
<keyword evidence="2" id="KW-0805">Transcription regulation</keyword>
<evidence type="ECO:0000256" key="1">
    <source>
        <dbReference type="ARBA" id="ARBA00009437"/>
    </source>
</evidence>
<dbReference type="GO" id="GO:0003700">
    <property type="term" value="F:DNA-binding transcription factor activity"/>
    <property type="evidence" value="ECO:0007669"/>
    <property type="project" value="InterPro"/>
</dbReference>
<evidence type="ECO:0000256" key="4">
    <source>
        <dbReference type="ARBA" id="ARBA00023159"/>
    </source>
</evidence>
<dbReference type="Proteomes" id="UP000315759">
    <property type="component" value="Unassembled WGS sequence"/>
</dbReference>
<dbReference type="PRINTS" id="PR00039">
    <property type="entry name" value="HTHLYSR"/>
</dbReference>
<dbReference type="RefSeq" id="WP_142549891.1">
    <property type="nucleotide sequence ID" value="NZ_VIFX01000001.1"/>
</dbReference>
<dbReference type="PANTHER" id="PTHR30346:SF29">
    <property type="entry name" value="LYSR SUBSTRATE-BINDING"/>
    <property type="match status" value="1"/>
</dbReference>
<evidence type="ECO:0000256" key="7">
    <source>
        <dbReference type="ARBA" id="ARBA00056658"/>
    </source>
</evidence>
<protein>
    <recommendedName>
        <fullName evidence="6">Probable hydrogen peroxide-inducible genes activator</fullName>
    </recommendedName>
</protein>
<keyword evidence="5" id="KW-0804">Transcription</keyword>
<dbReference type="Gene3D" id="3.40.190.10">
    <property type="entry name" value="Periplasmic binding protein-like II"/>
    <property type="match status" value="2"/>
</dbReference>
<keyword evidence="4" id="KW-0010">Activator</keyword>
<reference evidence="9 10" key="1">
    <citation type="submission" date="2018-10" db="EMBL/GenBank/DDBJ databases">
        <title>Draft genome of Mycobacterium hodleri strain B.</title>
        <authorList>
            <person name="Amande T.J."/>
            <person name="Mcgenity T.J."/>
        </authorList>
    </citation>
    <scope>NUCLEOTIDE SEQUENCE [LARGE SCALE GENOMIC DNA]</scope>
    <source>
        <strain evidence="9 10">B</strain>
    </source>
</reference>
<evidence type="ECO:0000256" key="5">
    <source>
        <dbReference type="ARBA" id="ARBA00023163"/>
    </source>
</evidence>
<comment type="function">
    <text evidence="7">Required for the induction the katG gene for catalase. Involved in the response to hydrogen peroxide.</text>
</comment>
<dbReference type="Pfam" id="PF00126">
    <property type="entry name" value="HTH_1"/>
    <property type="match status" value="1"/>
</dbReference>
<organism evidence="9 10">
    <name type="scientific">Mycolicibacterium hodleri</name>
    <dbReference type="NCBI Taxonomy" id="49897"/>
    <lineage>
        <taxon>Bacteria</taxon>
        <taxon>Bacillati</taxon>
        <taxon>Actinomycetota</taxon>
        <taxon>Actinomycetes</taxon>
        <taxon>Mycobacteriales</taxon>
        <taxon>Mycobacteriaceae</taxon>
        <taxon>Mycolicibacterium</taxon>
    </lineage>
</organism>
<dbReference type="AlphaFoldDB" id="A0A544W8I9"/>
<evidence type="ECO:0000256" key="3">
    <source>
        <dbReference type="ARBA" id="ARBA00023125"/>
    </source>
</evidence>
<dbReference type="Gene3D" id="1.10.10.10">
    <property type="entry name" value="Winged helix-like DNA-binding domain superfamily/Winged helix DNA-binding domain"/>
    <property type="match status" value="1"/>
</dbReference>
<dbReference type="PROSITE" id="PS50931">
    <property type="entry name" value="HTH_LYSR"/>
    <property type="match status" value="1"/>
</dbReference>
<accession>A0A544W8I9</accession>
<evidence type="ECO:0000259" key="8">
    <source>
        <dbReference type="PROSITE" id="PS50931"/>
    </source>
</evidence>
<evidence type="ECO:0000313" key="9">
    <source>
        <dbReference type="EMBL" id="TQR88568.1"/>
    </source>
</evidence>
<dbReference type="InterPro" id="IPR005119">
    <property type="entry name" value="LysR_subst-bd"/>
</dbReference>
<gene>
    <name evidence="9" type="ORF">D8S82_00745</name>
</gene>
<evidence type="ECO:0000256" key="6">
    <source>
        <dbReference type="ARBA" id="ARBA00040885"/>
    </source>
</evidence>
<evidence type="ECO:0000313" key="10">
    <source>
        <dbReference type="Proteomes" id="UP000315759"/>
    </source>
</evidence>
<dbReference type="FunFam" id="1.10.10.10:FF:000001">
    <property type="entry name" value="LysR family transcriptional regulator"/>
    <property type="match status" value="1"/>
</dbReference>
<dbReference type="PANTHER" id="PTHR30346">
    <property type="entry name" value="TRANSCRIPTIONAL DUAL REGULATOR HCAR-RELATED"/>
    <property type="match status" value="1"/>
</dbReference>
<dbReference type="GO" id="GO:0032993">
    <property type="term" value="C:protein-DNA complex"/>
    <property type="evidence" value="ECO:0007669"/>
    <property type="project" value="TreeGrafter"/>
</dbReference>
<dbReference type="EMBL" id="VIFX01000001">
    <property type="protein sequence ID" value="TQR88568.1"/>
    <property type="molecule type" value="Genomic_DNA"/>
</dbReference>
<dbReference type="GO" id="GO:0003677">
    <property type="term" value="F:DNA binding"/>
    <property type="evidence" value="ECO:0007669"/>
    <property type="project" value="UniProtKB-KW"/>
</dbReference>
<proteinExistence type="inferred from homology"/>
<dbReference type="Pfam" id="PF03466">
    <property type="entry name" value="LysR_substrate"/>
    <property type="match status" value="1"/>
</dbReference>